<evidence type="ECO:0000313" key="19">
    <source>
        <dbReference type="Proteomes" id="UP001501175"/>
    </source>
</evidence>
<dbReference type="InterPro" id="IPR014001">
    <property type="entry name" value="Helicase_ATP-bd"/>
</dbReference>
<dbReference type="InterPro" id="IPR027417">
    <property type="entry name" value="P-loop_NTPase"/>
</dbReference>
<evidence type="ECO:0000256" key="10">
    <source>
        <dbReference type="ARBA" id="ARBA00023204"/>
    </source>
</evidence>
<dbReference type="PANTHER" id="PTHR47964">
    <property type="entry name" value="ATP-DEPENDENT DNA HELICASE HOMOLOG RECG, CHLOROPLASTIC"/>
    <property type="match status" value="1"/>
</dbReference>
<evidence type="ECO:0000256" key="1">
    <source>
        <dbReference type="ARBA" id="ARBA00007504"/>
    </source>
</evidence>
<keyword evidence="9 15" id="KW-0233">DNA recombination</keyword>
<dbReference type="PROSITE" id="PS51192">
    <property type="entry name" value="HELICASE_ATP_BIND_1"/>
    <property type="match status" value="1"/>
</dbReference>
<comment type="catalytic activity">
    <reaction evidence="14 15">
        <text>ATP + H2O = ADP + phosphate + H(+)</text>
        <dbReference type="Rhea" id="RHEA:13065"/>
        <dbReference type="ChEBI" id="CHEBI:15377"/>
        <dbReference type="ChEBI" id="CHEBI:15378"/>
        <dbReference type="ChEBI" id="CHEBI:30616"/>
        <dbReference type="ChEBI" id="CHEBI:43474"/>
        <dbReference type="ChEBI" id="CHEBI:456216"/>
        <dbReference type="EC" id="5.6.2.4"/>
    </reaction>
</comment>
<dbReference type="Pfam" id="PF00271">
    <property type="entry name" value="Helicase_C"/>
    <property type="match status" value="1"/>
</dbReference>
<evidence type="ECO:0000313" key="18">
    <source>
        <dbReference type="EMBL" id="GAA4448019.1"/>
    </source>
</evidence>
<dbReference type="Pfam" id="PF00270">
    <property type="entry name" value="DEAD"/>
    <property type="match status" value="1"/>
</dbReference>
<evidence type="ECO:0000256" key="14">
    <source>
        <dbReference type="ARBA" id="ARBA00048988"/>
    </source>
</evidence>
<organism evidence="18 19">
    <name type="scientific">Nibrella saemangeumensis</name>
    <dbReference type="NCBI Taxonomy" id="1084526"/>
    <lineage>
        <taxon>Bacteria</taxon>
        <taxon>Pseudomonadati</taxon>
        <taxon>Bacteroidota</taxon>
        <taxon>Cytophagia</taxon>
        <taxon>Cytophagales</taxon>
        <taxon>Spirosomataceae</taxon>
        <taxon>Nibrella</taxon>
    </lineage>
</organism>
<evidence type="ECO:0000256" key="15">
    <source>
        <dbReference type="RuleBase" id="RU363016"/>
    </source>
</evidence>
<evidence type="ECO:0000256" key="4">
    <source>
        <dbReference type="ARBA" id="ARBA00022763"/>
    </source>
</evidence>
<evidence type="ECO:0000256" key="2">
    <source>
        <dbReference type="ARBA" id="ARBA00017846"/>
    </source>
</evidence>
<keyword evidence="19" id="KW-1185">Reference proteome</keyword>
<dbReference type="EMBL" id="BAABHD010000005">
    <property type="protein sequence ID" value="GAA4448019.1"/>
    <property type="molecule type" value="Genomic_DNA"/>
</dbReference>
<keyword evidence="6 15" id="KW-0347">Helicase</keyword>
<keyword evidence="8" id="KW-0238">DNA-binding</keyword>
<dbReference type="Pfam" id="PF19833">
    <property type="entry name" value="RecG_dom3_C"/>
    <property type="match status" value="1"/>
</dbReference>
<evidence type="ECO:0000256" key="7">
    <source>
        <dbReference type="ARBA" id="ARBA00022840"/>
    </source>
</evidence>
<comment type="catalytic activity">
    <reaction evidence="12 15">
        <text>Couples ATP hydrolysis with the unwinding of duplex DNA by translocating in the 3'-5' direction.</text>
        <dbReference type="EC" id="5.6.2.4"/>
    </reaction>
</comment>
<dbReference type="SMART" id="SM00487">
    <property type="entry name" value="DEXDc"/>
    <property type="match status" value="1"/>
</dbReference>
<comment type="similarity">
    <text evidence="1 15">Belongs to the helicase family. RecG subfamily.</text>
</comment>
<dbReference type="NCBIfam" id="NF008168">
    <property type="entry name" value="PRK10917.2-2"/>
    <property type="match status" value="1"/>
</dbReference>
<evidence type="ECO:0000256" key="3">
    <source>
        <dbReference type="ARBA" id="ARBA00022741"/>
    </source>
</evidence>
<protein>
    <recommendedName>
        <fullName evidence="2 15">ATP-dependent DNA helicase RecG</fullName>
        <ecNumber evidence="13 15">5.6.2.4</ecNumber>
    </recommendedName>
</protein>
<dbReference type="PROSITE" id="PS51194">
    <property type="entry name" value="HELICASE_CTER"/>
    <property type="match status" value="1"/>
</dbReference>
<keyword evidence="5 15" id="KW-0378">Hydrolase</keyword>
<evidence type="ECO:0000256" key="13">
    <source>
        <dbReference type="ARBA" id="ARBA00034808"/>
    </source>
</evidence>
<comment type="function">
    <text evidence="15">Plays a critical role in recombination and DNA repair. Helps process Holliday junction intermediates to mature products by catalyzing branch migration. Has replication fork regression activity, unwinds stalled or blocked replication forks to make a HJ that can be resolved. Has a DNA unwinding activity characteristic of a DNA helicase with 3'-5' polarity.</text>
</comment>
<proteinExistence type="inferred from homology"/>
<evidence type="ECO:0000256" key="6">
    <source>
        <dbReference type="ARBA" id="ARBA00022806"/>
    </source>
</evidence>
<keyword evidence="4 15" id="KW-0227">DNA damage</keyword>
<keyword evidence="3 15" id="KW-0547">Nucleotide-binding</keyword>
<dbReference type="InterPro" id="IPR047112">
    <property type="entry name" value="RecG/Mfd"/>
</dbReference>
<dbReference type="InterPro" id="IPR004609">
    <property type="entry name" value="ATP-dep_DNA_helicase_RecG"/>
</dbReference>
<dbReference type="PANTHER" id="PTHR47964:SF1">
    <property type="entry name" value="ATP-DEPENDENT DNA HELICASE HOMOLOG RECG, CHLOROPLASTIC"/>
    <property type="match status" value="1"/>
</dbReference>
<feature type="domain" description="Helicase C-terminal" evidence="17">
    <location>
        <begin position="471"/>
        <end position="646"/>
    </location>
</feature>
<dbReference type="SMART" id="SM00490">
    <property type="entry name" value="HELICc"/>
    <property type="match status" value="1"/>
</dbReference>
<evidence type="ECO:0000256" key="5">
    <source>
        <dbReference type="ARBA" id="ARBA00022801"/>
    </source>
</evidence>
<dbReference type="GO" id="GO:0004386">
    <property type="term" value="F:helicase activity"/>
    <property type="evidence" value="ECO:0007669"/>
    <property type="project" value="UniProtKB-KW"/>
</dbReference>
<dbReference type="InterPro" id="IPR033454">
    <property type="entry name" value="RecG_wedge"/>
</dbReference>
<evidence type="ECO:0000256" key="12">
    <source>
        <dbReference type="ARBA" id="ARBA00034617"/>
    </source>
</evidence>
<dbReference type="SUPFAM" id="SSF50249">
    <property type="entry name" value="Nucleic acid-binding proteins"/>
    <property type="match status" value="1"/>
</dbReference>
<dbReference type="CDD" id="cd04488">
    <property type="entry name" value="RecG_wedge_OBF"/>
    <property type="match status" value="1"/>
</dbReference>
<evidence type="ECO:0000256" key="9">
    <source>
        <dbReference type="ARBA" id="ARBA00023172"/>
    </source>
</evidence>
<accession>A0ABP8MD83</accession>
<evidence type="ECO:0000256" key="8">
    <source>
        <dbReference type="ARBA" id="ARBA00023125"/>
    </source>
</evidence>
<dbReference type="EC" id="5.6.2.4" evidence="13 15"/>
<evidence type="ECO:0000256" key="11">
    <source>
        <dbReference type="ARBA" id="ARBA00023235"/>
    </source>
</evidence>
<feature type="domain" description="Helicase ATP-binding" evidence="16">
    <location>
        <begin position="297"/>
        <end position="460"/>
    </location>
</feature>
<evidence type="ECO:0000259" key="17">
    <source>
        <dbReference type="PROSITE" id="PS51194"/>
    </source>
</evidence>
<keyword evidence="10 15" id="KW-0234">DNA repair</keyword>
<dbReference type="Gene3D" id="3.40.50.300">
    <property type="entry name" value="P-loop containing nucleotide triphosphate hydrolases"/>
    <property type="match status" value="2"/>
</dbReference>
<comment type="caution">
    <text evidence="18">The sequence shown here is derived from an EMBL/GenBank/DDBJ whole genome shotgun (WGS) entry which is preliminary data.</text>
</comment>
<dbReference type="InterPro" id="IPR011545">
    <property type="entry name" value="DEAD/DEAH_box_helicase_dom"/>
</dbReference>
<dbReference type="SUPFAM" id="SSF52540">
    <property type="entry name" value="P-loop containing nucleoside triphosphate hydrolases"/>
    <property type="match status" value="2"/>
</dbReference>
<dbReference type="NCBIfam" id="TIGR00643">
    <property type="entry name" value="recG"/>
    <property type="match status" value="1"/>
</dbReference>
<keyword evidence="11" id="KW-0413">Isomerase</keyword>
<dbReference type="InterPro" id="IPR012340">
    <property type="entry name" value="NA-bd_OB-fold"/>
</dbReference>
<sequence length="714" mass="81768">MQYQFRAHDRARMTERTTFFDTRIEFLKGVGPQRAELLNTELNIFTYGDLIQYYPFRYDDRTRFHTISELDDSLAAAQIRGRLRDWYFEGEGPKKRMVGTFTDGTGTMNLVWFQGLTWLEKNLRRNGEYIAYGKPQSFGGQFSIVHPELDNLSPDTDVPRGFYPVYSLTEKLRRRHLDSKAIGTIMRNLLEGAYPHIRETLPESLVQHFRLVSKRDAMWNIHLPQNQAWLVQAQRRLKFEELFYNQLRLIKNKLLQKNENPGQVFRNAGLVTAFYKDHLPFDLTNAQKRVLKEIYADFVSGKQMNRLLQGDVGSGKTIVAFIAMLMALSNGAQACMMAPTEILADQHYEGLKLFADALGLNIGILTGSTTTKRRRVLHEELQTGKMHIIVGTHALLEDTVQFQNLGLCIIDEQHRFGVAQRAKMWAKNEDVPPHILVMTATPIPRTLAMTLYGNLDISIIDELPAGRKPIKTVHKFDKHRSEVFGFMRQQIELGRQVYVVYPLIEESEKLDYKDLMDGFESIQRAFPRPKYEVGILHGRMLPYEKDDEMKRFQKRETHIMVATTVIEVGVNVPNASVMVIESAERFGLAQLHQLRGRVGRGADQSYCVLMTGYKLSKDTRTRIETMVKTNNGFEIADVDLQLRGPGDLTGTQQSGVMDLMIADLAKDGAILAAARESAQKILDEDPHLVLPQHAPIRNHLDALRKEETNWSRIS</sequence>
<dbReference type="Pfam" id="PF17191">
    <property type="entry name" value="RecG_wedge"/>
    <property type="match status" value="1"/>
</dbReference>
<dbReference type="InterPro" id="IPR001650">
    <property type="entry name" value="Helicase_C-like"/>
</dbReference>
<dbReference type="Gene3D" id="2.40.50.140">
    <property type="entry name" value="Nucleic acid-binding proteins"/>
    <property type="match status" value="1"/>
</dbReference>
<reference evidence="19" key="1">
    <citation type="journal article" date="2019" name="Int. J. Syst. Evol. Microbiol.">
        <title>The Global Catalogue of Microorganisms (GCM) 10K type strain sequencing project: providing services to taxonomists for standard genome sequencing and annotation.</title>
        <authorList>
            <consortium name="The Broad Institute Genomics Platform"/>
            <consortium name="The Broad Institute Genome Sequencing Center for Infectious Disease"/>
            <person name="Wu L."/>
            <person name="Ma J."/>
        </authorList>
    </citation>
    <scope>NUCLEOTIDE SEQUENCE [LARGE SCALE GENOMIC DNA]</scope>
    <source>
        <strain evidence="19">JCM 17927</strain>
    </source>
</reference>
<dbReference type="NCBIfam" id="NF008165">
    <property type="entry name" value="PRK10917.1-3"/>
    <property type="match status" value="1"/>
</dbReference>
<dbReference type="Proteomes" id="UP001501175">
    <property type="component" value="Unassembled WGS sequence"/>
</dbReference>
<dbReference type="InterPro" id="IPR045562">
    <property type="entry name" value="RecG_dom3_C"/>
</dbReference>
<dbReference type="CDD" id="cd17992">
    <property type="entry name" value="DEXHc_RecG"/>
    <property type="match status" value="1"/>
</dbReference>
<gene>
    <name evidence="18" type="primary">recG</name>
    <name evidence="18" type="ORF">GCM10023189_05250</name>
</gene>
<keyword evidence="7 15" id="KW-0067">ATP-binding</keyword>
<name>A0ABP8MD83_9BACT</name>
<evidence type="ECO:0000259" key="16">
    <source>
        <dbReference type="PROSITE" id="PS51192"/>
    </source>
</evidence>